<evidence type="ECO:0000256" key="1">
    <source>
        <dbReference type="SAM" id="MobiDB-lite"/>
    </source>
</evidence>
<name>A0ABU6VXU1_9FABA</name>
<feature type="domain" description="Transposase MuDR plant" evidence="2">
    <location>
        <begin position="241"/>
        <end position="288"/>
    </location>
</feature>
<feature type="region of interest" description="Disordered" evidence="1">
    <location>
        <begin position="107"/>
        <end position="126"/>
    </location>
</feature>
<accession>A0ABU6VXU1</accession>
<feature type="compositionally biased region" description="Polar residues" evidence="1">
    <location>
        <begin position="109"/>
        <end position="123"/>
    </location>
</feature>
<comment type="caution">
    <text evidence="3">The sequence shown here is derived from an EMBL/GenBank/DDBJ whole genome shotgun (WGS) entry which is preliminary data.</text>
</comment>
<dbReference type="EMBL" id="JASCZI010155249">
    <property type="protein sequence ID" value="MED6178324.1"/>
    <property type="molecule type" value="Genomic_DNA"/>
</dbReference>
<keyword evidence="4" id="KW-1185">Reference proteome</keyword>
<dbReference type="Proteomes" id="UP001341840">
    <property type="component" value="Unassembled WGS sequence"/>
</dbReference>
<evidence type="ECO:0000259" key="2">
    <source>
        <dbReference type="Pfam" id="PF03108"/>
    </source>
</evidence>
<gene>
    <name evidence="3" type="ORF">PIB30_106478</name>
</gene>
<reference evidence="3 4" key="1">
    <citation type="journal article" date="2023" name="Plants (Basel)">
        <title>Bridging the Gap: Combining Genomics and Transcriptomics Approaches to Understand Stylosanthes scabra, an Orphan Legume from the Brazilian Caatinga.</title>
        <authorList>
            <person name="Ferreira-Neto J.R.C."/>
            <person name="da Silva M.D."/>
            <person name="Binneck E."/>
            <person name="de Melo N.F."/>
            <person name="da Silva R.H."/>
            <person name="de Melo A.L.T.M."/>
            <person name="Pandolfi V."/>
            <person name="Bustamante F.O."/>
            <person name="Brasileiro-Vidal A.C."/>
            <person name="Benko-Iseppon A.M."/>
        </authorList>
    </citation>
    <scope>NUCLEOTIDE SEQUENCE [LARGE SCALE GENOMIC DNA]</scope>
    <source>
        <tissue evidence="3">Leaves</tissue>
    </source>
</reference>
<protein>
    <recommendedName>
        <fullName evidence="2">Transposase MuDR plant domain-containing protein</fullName>
    </recommendedName>
</protein>
<organism evidence="3 4">
    <name type="scientific">Stylosanthes scabra</name>
    <dbReference type="NCBI Taxonomy" id="79078"/>
    <lineage>
        <taxon>Eukaryota</taxon>
        <taxon>Viridiplantae</taxon>
        <taxon>Streptophyta</taxon>
        <taxon>Embryophyta</taxon>
        <taxon>Tracheophyta</taxon>
        <taxon>Spermatophyta</taxon>
        <taxon>Magnoliopsida</taxon>
        <taxon>eudicotyledons</taxon>
        <taxon>Gunneridae</taxon>
        <taxon>Pentapetalae</taxon>
        <taxon>rosids</taxon>
        <taxon>fabids</taxon>
        <taxon>Fabales</taxon>
        <taxon>Fabaceae</taxon>
        <taxon>Papilionoideae</taxon>
        <taxon>50 kb inversion clade</taxon>
        <taxon>dalbergioids sensu lato</taxon>
        <taxon>Dalbergieae</taxon>
        <taxon>Pterocarpus clade</taxon>
        <taxon>Stylosanthes</taxon>
    </lineage>
</organism>
<dbReference type="InterPro" id="IPR004332">
    <property type="entry name" value="Transposase_MuDR"/>
</dbReference>
<sequence>MSDEGIKKNSRVGIRFSNTEPISVFVRLSTTLAELQNRILQKIGVAGSKHVAKLFYRAPVAVVSEHVKYGLFVVHSDVDLEVIFHCRRDFSEVRTTELYAKLEDVVASSDGSNPNPTSNRIGGSSSSAPVASVVPVIPPCVASPSFVADLHNEDDNGCDLGDNRTFGELVPAVPTIRATDDDHYSIPAGQSVPSSFGSREYPTHFSALDLEAVAPSQEENDVGVGFGGGGSVDVLTPNEFQIGQVFQTKEDDIPSMKSYSIRRGVEYKVKESDHAKYHARCKNFASGCE</sequence>
<dbReference type="Pfam" id="PF03108">
    <property type="entry name" value="DBD_Tnp_Mut"/>
    <property type="match status" value="1"/>
</dbReference>
<evidence type="ECO:0000313" key="3">
    <source>
        <dbReference type="EMBL" id="MED6178324.1"/>
    </source>
</evidence>
<feature type="non-terminal residue" evidence="3">
    <location>
        <position position="289"/>
    </location>
</feature>
<evidence type="ECO:0000313" key="4">
    <source>
        <dbReference type="Proteomes" id="UP001341840"/>
    </source>
</evidence>
<proteinExistence type="predicted"/>